<evidence type="ECO:0000313" key="6">
    <source>
        <dbReference type="EMBL" id="OWM71184.1"/>
    </source>
</evidence>
<accession>A0A218WEA3</accession>
<evidence type="ECO:0000256" key="2">
    <source>
        <dbReference type="ARBA" id="ARBA00022840"/>
    </source>
</evidence>
<dbReference type="GO" id="GO:0005524">
    <property type="term" value="F:ATP binding"/>
    <property type="evidence" value="ECO:0007669"/>
    <property type="project" value="UniProtKB-KW"/>
</dbReference>
<dbReference type="EMBL" id="MTKT01004486">
    <property type="protein sequence ID" value="OWM71184.1"/>
    <property type="molecule type" value="Genomic_DNA"/>
</dbReference>
<dbReference type="PANTHER" id="PTHR18937:SF172">
    <property type="entry name" value="STRUCTURAL MAINTENANCE OF CHROMOSOMES PROTEIN"/>
    <property type="match status" value="1"/>
</dbReference>
<dbReference type="PANTHER" id="PTHR18937">
    <property type="entry name" value="STRUCTURAL MAINTENANCE OF CHROMOSOMES SMC FAMILY MEMBER"/>
    <property type="match status" value="1"/>
</dbReference>
<dbReference type="GO" id="GO:0000796">
    <property type="term" value="C:condensin complex"/>
    <property type="evidence" value="ECO:0007669"/>
    <property type="project" value="TreeGrafter"/>
</dbReference>
<evidence type="ECO:0000256" key="5">
    <source>
        <dbReference type="SAM" id="MobiDB-lite"/>
    </source>
</evidence>
<dbReference type="Proteomes" id="UP000197138">
    <property type="component" value="Unassembled WGS sequence"/>
</dbReference>
<feature type="coiled-coil region" evidence="4">
    <location>
        <begin position="187"/>
        <end position="217"/>
    </location>
</feature>
<evidence type="ECO:0000256" key="1">
    <source>
        <dbReference type="ARBA" id="ARBA00022741"/>
    </source>
</evidence>
<gene>
    <name evidence="6" type="ORF">CDL15_Pgr011311</name>
</gene>
<evidence type="ECO:0000256" key="3">
    <source>
        <dbReference type="ARBA" id="ARBA00023242"/>
    </source>
</evidence>
<dbReference type="GO" id="GO:0007076">
    <property type="term" value="P:mitotic chromosome condensation"/>
    <property type="evidence" value="ECO:0007669"/>
    <property type="project" value="TreeGrafter"/>
</dbReference>
<proteinExistence type="predicted"/>
<sequence>MASSTFGSGICKLFGTSIVSGKILVMISLPGKCHDHLIDKHMASSGVHKNEGEEMDPSSKGTGATHETHDEKHLIKAVAEKIFSKNNEGPRTERYRSDLAKVRAELQPWEKQLIEHKGKLEVACTESKFLSEKHEAGRAAFEDARKQMDDITGKIAERSDSIANIRGEIERTKHEAFEARKLEEECIREQEAQISHEQAAREKLAELKSVMDSKKSQGSVLKAILQAKQSNQIGGNQWATERNFISWTQFYL</sequence>
<keyword evidence="4" id="KW-0175">Coiled coil</keyword>
<keyword evidence="1" id="KW-0547">Nucleotide-binding</keyword>
<keyword evidence="3" id="KW-0539">Nucleus</keyword>
<comment type="caution">
    <text evidence="6">The sequence shown here is derived from an EMBL/GenBank/DDBJ whole genome shotgun (WGS) entry which is preliminary data.</text>
</comment>
<reference evidence="7" key="1">
    <citation type="journal article" date="2017" name="Plant J.">
        <title>The pomegranate (Punica granatum L.) genome and the genomics of punicalagin biosynthesis.</title>
        <authorList>
            <person name="Qin G."/>
            <person name="Xu C."/>
            <person name="Ming R."/>
            <person name="Tang H."/>
            <person name="Guyot R."/>
            <person name="Kramer E.M."/>
            <person name="Hu Y."/>
            <person name="Yi X."/>
            <person name="Qi Y."/>
            <person name="Xu X."/>
            <person name="Gao Z."/>
            <person name="Pan H."/>
            <person name="Jian J."/>
            <person name="Tian Y."/>
            <person name="Yue Z."/>
            <person name="Xu Y."/>
        </authorList>
    </citation>
    <scope>NUCLEOTIDE SEQUENCE [LARGE SCALE GENOMIC DNA]</scope>
    <source>
        <strain evidence="7">cv. Dabenzi</strain>
    </source>
</reference>
<organism evidence="6 7">
    <name type="scientific">Punica granatum</name>
    <name type="common">Pomegranate</name>
    <dbReference type="NCBI Taxonomy" id="22663"/>
    <lineage>
        <taxon>Eukaryota</taxon>
        <taxon>Viridiplantae</taxon>
        <taxon>Streptophyta</taxon>
        <taxon>Embryophyta</taxon>
        <taxon>Tracheophyta</taxon>
        <taxon>Spermatophyta</taxon>
        <taxon>Magnoliopsida</taxon>
        <taxon>eudicotyledons</taxon>
        <taxon>Gunneridae</taxon>
        <taxon>Pentapetalae</taxon>
        <taxon>rosids</taxon>
        <taxon>malvids</taxon>
        <taxon>Myrtales</taxon>
        <taxon>Lythraceae</taxon>
        <taxon>Punica</taxon>
    </lineage>
</organism>
<evidence type="ECO:0000313" key="7">
    <source>
        <dbReference type="Proteomes" id="UP000197138"/>
    </source>
</evidence>
<protein>
    <submittedName>
        <fullName evidence="6">Uncharacterized protein</fullName>
    </submittedName>
</protein>
<dbReference type="AlphaFoldDB" id="A0A218WEA3"/>
<keyword evidence="2" id="KW-0067">ATP-binding</keyword>
<feature type="region of interest" description="Disordered" evidence="5">
    <location>
        <begin position="44"/>
        <end position="68"/>
    </location>
</feature>
<evidence type="ECO:0000256" key="4">
    <source>
        <dbReference type="SAM" id="Coils"/>
    </source>
</evidence>
<name>A0A218WEA3_PUNGR</name>